<name>A0ABT6PTW9_9PSEU</name>
<dbReference type="RefSeq" id="WP_281457725.1">
    <property type="nucleotide sequence ID" value="NZ_JASAOF010000018.1"/>
</dbReference>
<reference evidence="3 4" key="1">
    <citation type="submission" date="2023-04" db="EMBL/GenBank/DDBJ databases">
        <title>Draft genome sequence of Saccharopolyspora sp. TS4A08 isolated from sweet potato rhizospheric soil.</title>
        <authorList>
            <person name="Suksaard P."/>
            <person name="Duangmal K."/>
        </authorList>
    </citation>
    <scope>NUCLEOTIDE SEQUENCE [LARGE SCALE GENOMIC DNA]</scope>
    <source>
        <strain evidence="3 4">TS4A08</strain>
    </source>
</reference>
<proteinExistence type="predicted"/>
<accession>A0ABT6PTW9</accession>
<keyword evidence="2" id="KW-1133">Transmembrane helix</keyword>
<gene>
    <name evidence="3" type="ORF">QFW96_22665</name>
</gene>
<protein>
    <submittedName>
        <fullName evidence="3">Uncharacterized protein</fullName>
    </submittedName>
</protein>
<organism evidence="3 4">
    <name type="scientific">Saccharopolyspora ipomoeae</name>
    <dbReference type="NCBI Taxonomy" id="3042027"/>
    <lineage>
        <taxon>Bacteria</taxon>
        <taxon>Bacillati</taxon>
        <taxon>Actinomycetota</taxon>
        <taxon>Actinomycetes</taxon>
        <taxon>Pseudonocardiales</taxon>
        <taxon>Pseudonocardiaceae</taxon>
        <taxon>Saccharopolyspora</taxon>
    </lineage>
</organism>
<sequence>MNYPQPPGHGPYPPHQGGPYPPQGYGYPPQGRPPQDDYYEERRRRDESSARVAHVVRVVLGIVLTIFLLHVLFVVFDANQGNEFVSVIYVLAKTLVLGLGDVFTPDDALLGVVLNYGLAALVYVVIGQLIIKALRR</sequence>
<dbReference type="EMBL" id="JASAOF010000018">
    <property type="protein sequence ID" value="MDI2031449.1"/>
    <property type="molecule type" value="Genomic_DNA"/>
</dbReference>
<keyword evidence="2" id="KW-0472">Membrane</keyword>
<dbReference type="Proteomes" id="UP001237595">
    <property type="component" value="Unassembled WGS sequence"/>
</dbReference>
<feature type="transmembrane region" description="Helical" evidence="2">
    <location>
        <begin position="108"/>
        <end position="131"/>
    </location>
</feature>
<keyword evidence="2" id="KW-0812">Transmembrane</keyword>
<evidence type="ECO:0000313" key="4">
    <source>
        <dbReference type="Proteomes" id="UP001237595"/>
    </source>
</evidence>
<evidence type="ECO:0000256" key="2">
    <source>
        <dbReference type="SAM" id="Phobius"/>
    </source>
</evidence>
<comment type="caution">
    <text evidence="3">The sequence shown here is derived from an EMBL/GenBank/DDBJ whole genome shotgun (WGS) entry which is preliminary data.</text>
</comment>
<keyword evidence="4" id="KW-1185">Reference proteome</keyword>
<evidence type="ECO:0000313" key="3">
    <source>
        <dbReference type="EMBL" id="MDI2031449.1"/>
    </source>
</evidence>
<feature type="region of interest" description="Disordered" evidence="1">
    <location>
        <begin position="1"/>
        <end position="48"/>
    </location>
</feature>
<feature type="transmembrane region" description="Helical" evidence="2">
    <location>
        <begin position="52"/>
        <end position="76"/>
    </location>
</feature>
<evidence type="ECO:0000256" key="1">
    <source>
        <dbReference type="SAM" id="MobiDB-lite"/>
    </source>
</evidence>
<feature type="compositionally biased region" description="Pro residues" evidence="1">
    <location>
        <begin position="1"/>
        <end position="22"/>
    </location>
</feature>